<accession>A0A1F5EAS9</accession>
<feature type="transmembrane region" description="Helical" evidence="1">
    <location>
        <begin position="183"/>
        <end position="211"/>
    </location>
</feature>
<feature type="transmembrane region" description="Helical" evidence="1">
    <location>
        <begin position="243"/>
        <end position="269"/>
    </location>
</feature>
<dbReference type="EMBL" id="MEZY01000019">
    <property type="protein sequence ID" value="OGD64410.1"/>
    <property type="molecule type" value="Genomic_DNA"/>
</dbReference>
<evidence type="ECO:0000256" key="1">
    <source>
        <dbReference type="SAM" id="Phobius"/>
    </source>
</evidence>
<name>A0A1F5EAS9_9BACT</name>
<keyword evidence="1" id="KW-1133">Transmembrane helix</keyword>
<dbReference type="STRING" id="1797472.A2215_04350"/>
<keyword evidence="1" id="KW-0812">Transmembrane</keyword>
<keyword evidence="1" id="KW-0472">Membrane</keyword>
<evidence type="ECO:0000313" key="2">
    <source>
        <dbReference type="EMBL" id="OGD64410.1"/>
    </source>
</evidence>
<comment type="caution">
    <text evidence="2">The sequence shown here is derived from an EMBL/GenBank/DDBJ whole genome shotgun (WGS) entry which is preliminary data.</text>
</comment>
<dbReference type="AlphaFoldDB" id="A0A1F5EAS9"/>
<feature type="transmembrane region" description="Helical" evidence="1">
    <location>
        <begin position="356"/>
        <end position="376"/>
    </location>
</feature>
<dbReference type="SUPFAM" id="SSF52833">
    <property type="entry name" value="Thioredoxin-like"/>
    <property type="match status" value="1"/>
</dbReference>
<sequence>MTNKLSKFKCQLFFVFTLLIVLLPIKLSFAADSEVCPIDDPLQCTETTTVSNNDSAHTPDCEKVVYFFYGSECPHCSEEEKMLDDLVAKHPEIIVRRFEVWHSKENQDFFKSFAESKGFEPQAVPTTVIGHQVFKGYASYELSGVEIEKSIYDLFDIEASVSEKSINVPFYGKIEIAKVSLPVITLVLGLLDGFNPCAMWALVALITILIATGDKKKIRLVGSIFLISSWLIYYIFMAVYLNAFVLLSAVSIIRMLIGMVAIFAGGWYLKEFFTYQPGVCKVTNSKQQASLVKRMKRVAEGNSFWLIVLGVIALAFSVNLVEMMCSIGLPAVYAQILAVNNISSSMRYLYLAVYNTLYMLDDIVVFIIAAVTMNYVNLNHKYDRAMKLIGGVLIIALGLILIFKPGLLSF</sequence>
<reference evidence="2 3" key="1">
    <citation type="journal article" date="2016" name="Nat. Commun.">
        <title>Thousands of microbial genomes shed light on interconnected biogeochemical processes in an aquifer system.</title>
        <authorList>
            <person name="Anantharaman K."/>
            <person name="Brown C.T."/>
            <person name="Hug L.A."/>
            <person name="Sharon I."/>
            <person name="Castelle C.J."/>
            <person name="Probst A.J."/>
            <person name="Thomas B.C."/>
            <person name="Singh A."/>
            <person name="Wilkins M.J."/>
            <person name="Karaoz U."/>
            <person name="Brodie E.L."/>
            <person name="Williams K.H."/>
            <person name="Hubbard S.S."/>
            <person name="Banfield J.F."/>
        </authorList>
    </citation>
    <scope>NUCLEOTIDE SEQUENCE [LARGE SCALE GENOMIC DNA]</scope>
</reference>
<feature type="transmembrane region" description="Helical" evidence="1">
    <location>
        <begin position="388"/>
        <end position="407"/>
    </location>
</feature>
<evidence type="ECO:0000313" key="3">
    <source>
        <dbReference type="Proteomes" id="UP000178583"/>
    </source>
</evidence>
<feature type="transmembrane region" description="Helical" evidence="1">
    <location>
        <begin position="303"/>
        <end position="336"/>
    </location>
</feature>
<dbReference type="Gene3D" id="3.40.30.10">
    <property type="entry name" value="Glutaredoxin"/>
    <property type="match status" value="1"/>
</dbReference>
<organism evidence="2 3">
    <name type="scientific">Candidatus Berkelbacteria bacterium RIFOXYA2_FULL_43_10</name>
    <dbReference type="NCBI Taxonomy" id="1797472"/>
    <lineage>
        <taxon>Bacteria</taxon>
        <taxon>Candidatus Berkelbacteria</taxon>
    </lineage>
</organism>
<gene>
    <name evidence="2" type="ORF">A2215_04350</name>
</gene>
<proteinExistence type="predicted"/>
<feature type="transmembrane region" description="Helical" evidence="1">
    <location>
        <begin position="218"/>
        <end position="237"/>
    </location>
</feature>
<protein>
    <recommendedName>
        <fullName evidence="4">Thioredoxin domain-containing protein</fullName>
    </recommendedName>
</protein>
<evidence type="ECO:0008006" key="4">
    <source>
        <dbReference type="Google" id="ProtNLM"/>
    </source>
</evidence>
<dbReference type="InterPro" id="IPR036249">
    <property type="entry name" value="Thioredoxin-like_sf"/>
</dbReference>
<dbReference type="Proteomes" id="UP000178583">
    <property type="component" value="Unassembled WGS sequence"/>
</dbReference>